<gene>
    <name evidence="2" type="ORF">OS493_002540</name>
</gene>
<keyword evidence="3" id="KW-1185">Reference proteome</keyword>
<comment type="caution">
    <text evidence="2">The sequence shown here is derived from an EMBL/GenBank/DDBJ whole genome shotgun (WGS) entry which is preliminary data.</text>
</comment>
<protein>
    <recommendedName>
        <fullName evidence="1">BTB domain-containing protein</fullName>
    </recommendedName>
</protein>
<dbReference type="Pfam" id="PF00651">
    <property type="entry name" value="BTB"/>
    <property type="match status" value="1"/>
</dbReference>
<dbReference type="InterPro" id="IPR011333">
    <property type="entry name" value="SKP1/BTB/POZ_sf"/>
</dbReference>
<sequence>MNLTVVSLKIFPGFATTKVIVRILFMSKGSAKTKATVIQLHESISKGVFVEVLAFLYNGSPDICKDDDKNFVKEIQVVAEKFQLAWLTDICSNILKEIYS</sequence>
<dbReference type="EMBL" id="MU827302">
    <property type="protein sequence ID" value="KAJ7365819.1"/>
    <property type="molecule type" value="Genomic_DNA"/>
</dbReference>
<organism evidence="2 3">
    <name type="scientific">Desmophyllum pertusum</name>
    <dbReference type="NCBI Taxonomy" id="174260"/>
    <lineage>
        <taxon>Eukaryota</taxon>
        <taxon>Metazoa</taxon>
        <taxon>Cnidaria</taxon>
        <taxon>Anthozoa</taxon>
        <taxon>Hexacorallia</taxon>
        <taxon>Scleractinia</taxon>
        <taxon>Caryophylliina</taxon>
        <taxon>Caryophylliidae</taxon>
        <taxon>Desmophyllum</taxon>
    </lineage>
</organism>
<reference evidence="2" key="1">
    <citation type="submission" date="2023-01" db="EMBL/GenBank/DDBJ databases">
        <title>Genome assembly of the deep-sea coral Lophelia pertusa.</title>
        <authorList>
            <person name="Herrera S."/>
            <person name="Cordes E."/>
        </authorList>
    </citation>
    <scope>NUCLEOTIDE SEQUENCE</scope>
    <source>
        <strain evidence="2">USNM1676648</strain>
        <tissue evidence="2">Polyp</tissue>
    </source>
</reference>
<dbReference type="Gene3D" id="3.30.710.10">
    <property type="entry name" value="Potassium Channel Kv1.1, Chain A"/>
    <property type="match status" value="1"/>
</dbReference>
<proteinExistence type="predicted"/>
<evidence type="ECO:0000259" key="1">
    <source>
        <dbReference type="Pfam" id="PF00651"/>
    </source>
</evidence>
<evidence type="ECO:0000313" key="3">
    <source>
        <dbReference type="Proteomes" id="UP001163046"/>
    </source>
</evidence>
<evidence type="ECO:0000313" key="2">
    <source>
        <dbReference type="EMBL" id="KAJ7365819.1"/>
    </source>
</evidence>
<dbReference type="SUPFAM" id="SSF54695">
    <property type="entry name" value="POZ domain"/>
    <property type="match status" value="1"/>
</dbReference>
<feature type="domain" description="BTB" evidence="1">
    <location>
        <begin position="24"/>
        <end position="97"/>
    </location>
</feature>
<dbReference type="InterPro" id="IPR000210">
    <property type="entry name" value="BTB/POZ_dom"/>
</dbReference>
<name>A0A9X0CPQ3_9CNID</name>
<dbReference type="Proteomes" id="UP001163046">
    <property type="component" value="Unassembled WGS sequence"/>
</dbReference>
<dbReference type="AlphaFoldDB" id="A0A9X0CPQ3"/>
<accession>A0A9X0CPQ3</accession>